<accession>A0A078FG66</accession>
<protein>
    <submittedName>
        <fullName evidence="2">BnaC03g13850D protein</fullName>
    </submittedName>
</protein>
<dbReference type="EMBL" id="LK032015">
    <property type="protein sequence ID" value="CDY11959.1"/>
    <property type="molecule type" value="Genomic_DNA"/>
</dbReference>
<name>A0A078FG66_BRANA</name>
<reference evidence="2 3" key="1">
    <citation type="journal article" date="2014" name="Science">
        <title>Plant genetics. Early allopolyploid evolution in the post-Neolithic Brassica napus oilseed genome.</title>
        <authorList>
            <person name="Chalhoub B."/>
            <person name="Denoeud F."/>
            <person name="Liu S."/>
            <person name="Parkin I.A."/>
            <person name="Tang H."/>
            <person name="Wang X."/>
            <person name="Chiquet J."/>
            <person name="Belcram H."/>
            <person name="Tong C."/>
            <person name="Samans B."/>
            <person name="Correa M."/>
            <person name="Da Silva C."/>
            <person name="Just J."/>
            <person name="Falentin C."/>
            <person name="Koh C.S."/>
            <person name="Le Clainche I."/>
            <person name="Bernard M."/>
            <person name="Bento P."/>
            <person name="Noel B."/>
            <person name="Labadie K."/>
            <person name="Alberti A."/>
            <person name="Charles M."/>
            <person name="Arnaud D."/>
            <person name="Guo H."/>
            <person name="Daviaud C."/>
            <person name="Alamery S."/>
            <person name="Jabbari K."/>
            <person name="Zhao M."/>
            <person name="Edger P.P."/>
            <person name="Chelaifa H."/>
            <person name="Tack D."/>
            <person name="Lassalle G."/>
            <person name="Mestiri I."/>
            <person name="Schnel N."/>
            <person name="Le Paslier M.C."/>
            <person name="Fan G."/>
            <person name="Renault V."/>
            <person name="Bayer P.E."/>
            <person name="Golicz A.A."/>
            <person name="Manoli S."/>
            <person name="Lee T.H."/>
            <person name="Thi V.H."/>
            <person name="Chalabi S."/>
            <person name="Hu Q."/>
            <person name="Fan C."/>
            <person name="Tollenaere R."/>
            <person name="Lu Y."/>
            <person name="Battail C."/>
            <person name="Shen J."/>
            <person name="Sidebottom C.H."/>
            <person name="Wang X."/>
            <person name="Canaguier A."/>
            <person name="Chauveau A."/>
            <person name="Berard A."/>
            <person name="Deniot G."/>
            <person name="Guan M."/>
            <person name="Liu Z."/>
            <person name="Sun F."/>
            <person name="Lim Y.P."/>
            <person name="Lyons E."/>
            <person name="Town C.D."/>
            <person name="Bancroft I."/>
            <person name="Wang X."/>
            <person name="Meng J."/>
            <person name="Ma J."/>
            <person name="Pires J.C."/>
            <person name="King G.J."/>
            <person name="Brunel D."/>
            <person name="Delourme R."/>
            <person name="Renard M."/>
            <person name="Aury J.M."/>
            <person name="Adams K.L."/>
            <person name="Batley J."/>
            <person name="Snowdon R.J."/>
            <person name="Tost J."/>
            <person name="Edwards D."/>
            <person name="Zhou Y."/>
            <person name="Hua W."/>
            <person name="Sharpe A.G."/>
            <person name="Paterson A.H."/>
            <person name="Guan C."/>
            <person name="Wincker P."/>
        </authorList>
    </citation>
    <scope>NUCLEOTIDE SEQUENCE [LARGE SCALE GENOMIC DNA]</scope>
    <source>
        <strain evidence="3">cv. Darmor-bzh</strain>
    </source>
</reference>
<evidence type="ECO:0000313" key="2">
    <source>
        <dbReference type="EMBL" id="CDY11959.1"/>
    </source>
</evidence>
<feature type="region of interest" description="Disordered" evidence="1">
    <location>
        <begin position="19"/>
        <end position="40"/>
    </location>
</feature>
<sequence length="40" mass="4783">MLRINNLLRFPKIKSKPYESSQRKISIRSDHRFPAHRSSS</sequence>
<evidence type="ECO:0000313" key="3">
    <source>
        <dbReference type="Proteomes" id="UP000028999"/>
    </source>
</evidence>
<dbReference type="Proteomes" id="UP000028999">
    <property type="component" value="Unassembled WGS sequence"/>
</dbReference>
<gene>
    <name evidence="2" type="primary">BnaC03g13850D</name>
    <name evidence="2" type="ORF">GSBRNA2T00060808001</name>
</gene>
<dbReference type="AlphaFoldDB" id="A0A078FG66"/>
<keyword evidence="3" id="KW-1185">Reference proteome</keyword>
<dbReference type="Gramene" id="CDY11959">
    <property type="protein sequence ID" value="CDY11959"/>
    <property type="gene ID" value="GSBRNA2T00060808001"/>
</dbReference>
<organism evidence="2 3">
    <name type="scientific">Brassica napus</name>
    <name type="common">Rape</name>
    <dbReference type="NCBI Taxonomy" id="3708"/>
    <lineage>
        <taxon>Eukaryota</taxon>
        <taxon>Viridiplantae</taxon>
        <taxon>Streptophyta</taxon>
        <taxon>Embryophyta</taxon>
        <taxon>Tracheophyta</taxon>
        <taxon>Spermatophyta</taxon>
        <taxon>Magnoliopsida</taxon>
        <taxon>eudicotyledons</taxon>
        <taxon>Gunneridae</taxon>
        <taxon>Pentapetalae</taxon>
        <taxon>rosids</taxon>
        <taxon>malvids</taxon>
        <taxon>Brassicales</taxon>
        <taxon>Brassicaceae</taxon>
        <taxon>Brassiceae</taxon>
        <taxon>Brassica</taxon>
    </lineage>
</organism>
<proteinExistence type="predicted"/>
<dbReference type="PaxDb" id="3708-A0A078FG66"/>
<evidence type="ECO:0000256" key="1">
    <source>
        <dbReference type="SAM" id="MobiDB-lite"/>
    </source>
</evidence>